<evidence type="ECO:0000256" key="4">
    <source>
        <dbReference type="ARBA" id="ARBA00022692"/>
    </source>
</evidence>
<evidence type="ECO:0000313" key="11">
    <source>
        <dbReference type="Proteomes" id="UP000516072"/>
    </source>
</evidence>
<protein>
    <recommendedName>
        <fullName evidence="12">Sulfotransferase family protein</fullName>
    </recommendedName>
</protein>
<gene>
    <name evidence="10" type="ORF">NSCAC_0508</name>
</gene>
<dbReference type="Pfam" id="PF03567">
    <property type="entry name" value="Sulfotransfer_2"/>
    <property type="match status" value="1"/>
</dbReference>
<evidence type="ECO:0000256" key="5">
    <source>
        <dbReference type="ARBA" id="ARBA00022968"/>
    </source>
</evidence>
<keyword evidence="9" id="KW-0325">Glycoprotein</keyword>
<evidence type="ECO:0000256" key="7">
    <source>
        <dbReference type="ARBA" id="ARBA00023034"/>
    </source>
</evidence>
<name>A0A7G1Q8C0_9GAMM</name>
<accession>A0A7G1Q8C0</accession>
<dbReference type="PANTHER" id="PTHR12129">
    <property type="entry name" value="HEPARAN SULFATE 2-O-SULFOTRANSFERASE"/>
    <property type="match status" value="1"/>
</dbReference>
<dbReference type="GO" id="GO:0016020">
    <property type="term" value="C:membrane"/>
    <property type="evidence" value="ECO:0007669"/>
    <property type="project" value="InterPro"/>
</dbReference>
<dbReference type="AlphaFoldDB" id="A0A7G1Q8C0"/>
<dbReference type="SUPFAM" id="SSF52540">
    <property type="entry name" value="P-loop containing nucleoside triphosphate hydrolases"/>
    <property type="match status" value="1"/>
</dbReference>
<dbReference type="EMBL" id="LR778175">
    <property type="protein sequence ID" value="CAB1275122.1"/>
    <property type="molecule type" value="Genomic_DNA"/>
</dbReference>
<dbReference type="InterPro" id="IPR027417">
    <property type="entry name" value="P-loop_NTPase"/>
</dbReference>
<dbReference type="KEGG" id="ntg:NSCAC_0508"/>
<keyword evidence="6" id="KW-1133">Transmembrane helix</keyword>
<evidence type="ECO:0000256" key="6">
    <source>
        <dbReference type="ARBA" id="ARBA00022989"/>
    </source>
</evidence>
<dbReference type="Gene3D" id="3.40.50.300">
    <property type="entry name" value="P-loop containing nucleotide triphosphate hydrolases"/>
    <property type="match status" value="1"/>
</dbReference>
<dbReference type="PANTHER" id="PTHR12129:SF15">
    <property type="entry name" value="URONYL 2-SULFOTRANSFERASE"/>
    <property type="match status" value="1"/>
</dbReference>
<evidence type="ECO:0000313" key="10">
    <source>
        <dbReference type="EMBL" id="CAB1275122.1"/>
    </source>
</evidence>
<keyword evidence="4" id="KW-0812">Transmembrane</keyword>
<evidence type="ECO:0008006" key="12">
    <source>
        <dbReference type="Google" id="ProtNLM"/>
    </source>
</evidence>
<dbReference type="InterPro" id="IPR007734">
    <property type="entry name" value="Heparan_SO4_2-O-STrfase"/>
</dbReference>
<organism evidence="10 11">
    <name type="scientific">Candidatus Nitrosacidococcus tergens</name>
    <dbReference type="NCBI Taxonomy" id="553981"/>
    <lineage>
        <taxon>Bacteria</taxon>
        <taxon>Pseudomonadati</taxon>
        <taxon>Pseudomonadota</taxon>
        <taxon>Gammaproteobacteria</taxon>
        <taxon>Chromatiales</taxon>
        <taxon>Chromatiaceae</taxon>
        <taxon>Candidatus Nitrosacidococcus</taxon>
    </lineage>
</organism>
<evidence type="ECO:0000256" key="9">
    <source>
        <dbReference type="ARBA" id="ARBA00023180"/>
    </source>
</evidence>
<proteinExistence type="inferred from homology"/>
<evidence type="ECO:0000256" key="2">
    <source>
        <dbReference type="ARBA" id="ARBA00010569"/>
    </source>
</evidence>
<dbReference type="Proteomes" id="UP000516072">
    <property type="component" value="Chromosome"/>
</dbReference>
<sequence length="234" mass="27941">MQAVIVHIPKVAGTSLKNAITEEIESNNIYFDYHRPLAKGNLRRNMDCLFTSIKNKPRSELIIFGHFLVGKYATFNGIYFKNRPNTVYITFLRDPLQRAISHFFFWKRTDVTGHRVWEQFTQENWDLERFLLSKEHRNFQTKFFWRFPLVQFDFIGLTEHFNDSIKMLRITFPLFKNLSIKEENANPTHRVGNSYAISPKLTKQFKQQNQQDYALYYQAMDIFMQQKLKLLAHG</sequence>
<keyword evidence="5" id="KW-0735">Signal-anchor</keyword>
<keyword evidence="7" id="KW-0333">Golgi apparatus</keyword>
<keyword evidence="3" id="KW-0808">Transferase</keyword>
<dbReference type="RefSeq" id="WP_197744859.1">
    <property type="nucleotide sequence ID" value="NZ_LR778175.1"/>
</dbReference>
<comment type="subcellular location">
    <subcellularLocation>
        <location evidence="1">Golgi apparatus membrane</location>
        <topology evidence="1">Single-pass type II membrane protein</topology>
    </subcellularLocation>
</comment>
<evidence type="ECO:0000256" key="3">
    <source>
        <dbReference type="ARBA" id="ARBA00022679"/>
    </source>
</evidence>
<evidence type="ECO:0000256" key="1">
    <source>
        <dbReference type="ARBA" id="ARBA00004323"/>
    </source>
</evidence>
<keyword evidence="11" id="KW-1185">Reference proteome</keyword>
<comment type="similarity">
    <text evidence="2">Belongs to the sulfotransferase 3 family.</text>
</comment>
<reference evidence="10 11" key="1">
    <citation type="submission" date="2020-03" db="EMBL/GenBank/DDBJ databases">
        <authorList>
            <person name="Picone N."/>
        </authorList>
    </citation>
    <scope>NUCLEOTIDE SEQUENCE [LARGE SCALE GENOMIC DNA]</scope>
    <source>
        <strain evidence="10">NSCAC1</strain>
    </source>
</reference>
<evidence type="ECO:0000256" key="8">
    <source>
        <dbReference type="ARBA" id="ARBA00023136"/>
    </source>
</evidence>
<dbReference type="InterPro" id="IPR005331">
    <property type="entry name" value="Sulfotransferase"/>
</dbReference>
<keyword evidence="8" id="KW-0472">Membrane</keyword>
<dbReference type="GO" id="GO:0008146">
    <property type="term" value="F:sulfotransferase activity"/>
    <property type="evidence" value="ECO:0007669"/>
    <property type="project" value="InterPro"/>
</dbReference>